<feature type="region of interest" description="Disordered" evidence="1">
    <location>
        <begin position="156"/>
        <end position="186"/>
    </location>
</feature>
<organism evidence="4 5">
    <name type="scientific">Ponticaulis profundi</name>
    <dbReference type="NCBI Taxonomy" id="2665222"/>
    <lineage>
        <taxon>Bacteria</taxon>
        <taxon>Pseudomonadati</taxon>
        <taxon>Pseudomonadota</taxon>
        <taxon>Alphaproteobacteria</taxon>
        <taxon>Hyphomonadales</taxon>
        <taxon>Hyphomonadaceae</taxon>
        <taxon>Ponticaulis</taxon>
    </lineage>
</organism>
<protein>
    <submittedName>
        <fullName evidence="4">DUF305 domain-containing protein</fullName>
    </submittedName>
</protein>
<accession>A0ABW1SA61</accession>
<dbReference type="Pfam" id="PF03713">
    <property type="entry name" value="DUF305"/>
    <property type="match status" value="1"/>
</dbReference>
<evidence type="ECO:0000256" key="1">
    <source>
        <dbReference type="SAM" id="MobiDB-lite"/>
    </source>
</evidence>
<feature type="transmembrane region" description="Helical" evidence="2">
    <location>
        <begin position="69"/>
        <end position="88"/>
    </location>
</feature>
<dbReference type="InterPro" id="IPR012347">
    <property type="entry name" value="Ferritin-like"/>
</dbReference>
<feature type="domain" description="DUF305" evidence="3">
    <location>
        <begin position="96"/>
        <end position="143"/>
    </location>
</feature>
<dbReference type="Proteomes" id="UP001596303">
    <property type="component" value="Unassembled WGS sequence"/>
</dbReference>
<keyword evidence="2" id="KW-0812">Transmembrane</keyword>
<proteinExistence type="predicted"/>
<comment type="caution">
    <text evidence="4">The sequence shown here is derived from an EMBL/GenBank/DDBJ whole genome shotgun (WGS) entry which is preliminary data.</text>
</comment>
<evidence type="ECO:0000313" key="4">
    <source>
        <dbReference type="EMBL" id="MFC6198263.1"/>
    </source>
</evidence>
<dbReference type="EMBL" id="JBHSSW010000009">
    <property type="protein sequence ID" value="MFC6198263.1"/>
    <property type="molecule type" value="Genomic_DNA"/>
</dbReference>
<sequence>MESKSNYWKFGAMIGTSMIVMFGLMYLNTYALEHVRWSETRFYMTFIMGAGMAVVMLSFMLSMYKDSRINLAIFGGSALVFLLALWLVRSQATVEDRSYMKAMIPHHSIAIMTSERAGIKDVRVRKLADEIIKAQRREIKEMDWLIRDIATNGPATTEAEAAARPVPPFEGELDPAVPSGSEVAEQ</sequence>
<feature type="transmembrane region" description="Helical" evidence="2">
    <location>
        <begin position="42"/>
        <end position="62"/>
    </location>
</feature>
<gene>
    <name evidence="4" type="ORF">ACFQDM_09245</name>
</gene>
<keyword evidence="5" id="KW-1185">Reference proteome</keyword>
<dbReference type="Gene3D" id="1.20.1260.10">
    <property type="match status" value="1"/>
</dbReference>
<evidence type="ECO:0000256" key="2">
    <source>
        <dbReference type="SAM" id="Phobius"/>
    </source>
</evidence>
<dbReference type="InterPro" id="IPR005183">
    <property type="entry name" value="DUF305_CopM-like"/>
</dbReference>
<reference evidence="5" key="1">
    <citation type="journal article" date="2019" name="Int. J. Syst. Evol. Microbiol.">
        <title>The Global Catalogue of Microorganisms (GCM) 10K type strain sequencing project: providing services to taxonomists for standard genome sequencing and annotation.</title>
        <authorList>
            <consortium name="The Broad Institute Genomics Platform"/>
            <consortium name="The Broad Institute Genome Sequencing Center for Infectious Disease"/>
            <person name="Wu L."/>
            <person name="Ma J."/>
        </authorList>
    </citation>
    <scope>NUCLEOTIDE SEQUENCE [LARGE SCALE GENOMIC DNA]</scope>
    <source>
        <strain evidence="5">CGMCC-1.15741</strain>
    </source>
</reference>
<dbReference type="RefSeq" id="WP_377378349.1">
    <property type="nucleotide sequence ID" value="NZ_JBHSSW010000009.1"/>
</dbReference>
<keyword evidence="2" id="KW-1133">Transmembrane helix</keyword>
<name>A0ABW1SA61_9PROT</name>
<evidence type="ECO:0000313" key="5">
    <source>
        <dbReference type="Proteomes" id="UP001596303"/>
    </source>
</evidence>
<feature type="transmembrane region" description="Helical" evidence="2">
    <location>
        <begin position="7"/>
        <end position="27"/>
    </location>
</feature>
<evidence type="ECO:0000259" key="3">
    <source>
        <dbReference type="Pfam" id="PF03713"/>
    </source>
</evidence>
<keyword evidence="2" id="KW-0472">Membrane</keyword>